<evidence type="ECO:0000313" key="2">
    <source>
        <dbReference type="EMBL" id="MFB9683483.1"/>
    </source>
</evidence>
<dbReference type="Pfam" id="PF12770">
    <property type="entry name" value="CHAT"/>
    <property type="match status" value="1"/>
</dbReference>
<dbReference type="Pfam" id="PF14559">
    <property type="entry name" value="TPR_19"/>
    <property type="match status" value="1"/>
</dbReference>
<organism evidence="2 3">
    <name type="scientific">Amycolatopsis plumensis</name>
    <dbReference type="NCBI Taxonomy" id="236508"/>
    <lineage>
        <taxon>Bacteria</taxon>
        <taxon>Bacillati</taxon>
        <taxon>Actinomycetota</taxon>
        <taxon>Actinomycetes</taxon>
        <taxon>Pseudonocardiales</taxon>
        <taxon>Pseudonocardiaceae</taxon>
        <taxon>Amycolatopsis</taxon>
    </lineage>
</organism>
<dbReference type="Proteomes" id="UP001589535">
    <property type="component" value="Unassembled WGS sequence"/>
</dbReference>
<proteinExistence type="predicted"/>
<evidence type="ECO:0000313" key="3">
    <source>
        <dbReference type="Proteomes" id="UP001589535"/>
    </source>
</evidence>
<keyword evidence="3" id="KW-1185">Reference proteome</keyword>
<sequence>MFGRQRRQADGDFVSGALWEGKAWLDAFESSGDLAALEQAIAAGTAAFERGDPAAPERPATLMFLGDARMRRHQATGSVPDLDQALAHYRELLPLVRAQQPDLVPFSLAAIAESALRLGVLTGDRSRAEESVLATRELHLLAGSTGAVHLFALVSELLERALVALPGDHPDRAAIGALRCTALVHHIEGTGDPALLGEAEEEIDRALRLCPPDDANRRPFLTVAADVRRLRHDFEGTRATLDAFLDAERHVLDVHPPGHPVWTITVHNLGRLHRERHESTGDVADLDTAAHYLRQAIEHAPDADLRAAAERGLADVLEARGPVQEYEPPPGVTLEYVAGPEDPRRPLAEAAGDPAELVRHGNRLSRLLGQYQQSRDRTLLDRICADGEALLAALPAEHPRRWLIEIRLGPALMLRYELTGDRADLDAAIDLQRAAIARPVDGPADLLDEFGNLAAALVNRFLRDRDSADLDEAIALARRGVELDEAHGTTSSAILGSALFYRYRHLGRRHDLDEAIAAGEQTVATAGPLRIANARAGLGNRLRQRFLATGDPADIDAAIEHLEAALRREEDVHTRLNLGLALTDRGQTRPEQQDLLDAITAFTAVRATTGDQAPLHTIAVQGLAEAYLALGRPDDAIAVLSALPEGRSFDRMRVLVTLAGLRADRGDDAGAVADLYEQAVALLPVLVWRGLSATDRRQLVSQWPGLAGDAAAAALAAGRPERAVELLEHGRSLWWSQVLDRRTDLTGLRAAHPDLAARLSAVDLDAPDRRAAAAEWDAAVAEVRTRTDFENFLRPTPFAELAKAAADGPVVLVNVSRIRCDAIVLAPDRGHVIPLAGLTHAEAQDRTRAYLAATAKKGTGGLSSGPREQLLLGYLEWLWDTVARPVLDEAAVPPGSRLWWCPTGPLAPSPLHAAGYHDPDDPPGRSVLDRVISSSTPTIRALSHARRPARPVRHRPLAVVCERRPAYVTGLPDLPAAVREAEVLAGLFPGGTTLAGAAATTSAVTDLLTGHSCAHFACHGGTAADGDAALFLVDGPLTSTGLSRLDLPDAHLAVLSACHTAMPDAATPDEAGHLAAALQVAGFRQVVSTLWAIGEETAAAVTASLYGSLAAPDGTLDPAGAAAALHTAVKELRDRSPYEPSKWAQFVHFGQ</sequence>
<name>A0ABV5TWI9_9PSEU</name>
<evidence type="ECO:0000259" key="1">
    <source>
        <dbReference type="Pfam" id="PF12770"/>
    </source>
</evidence>
<protein>
    <submittedName>
        <fullName evidence="2">CHAT domain-containing protein</fullName>
    </submittedName>
</protein>
<dbReference type="InterPro" id="IPR011990">
    <property type="entry name" value="TPR-like_helical_dom_sf"/>
</dbReference>
<dbReference type="EMBL" id="JBHMBK010000002">
    <property type="protein sequence ID" value="MFB9683483.1"/>
    <property type="molecule type" value="Genomic_DNA"/>
</dbReference>
<dbReference type="SUPFAM" id="SSF48452">
    <property type="entry name" value="TPR-like"/>
    <property type="match status" value="2"/>
</dbReference>
<feature type="domain" description="CHAT" evidence="1">
    <location>
        <begin position="874"/>
        <end position="1151"/>
    </location>
</feature>
<gene>
    <name evidence="2" type="ORF">ACFFTO_04750</name>
</gene>
<dbReference type="Gene3D" id="1.25.40.10">
    <property type="entry name" value="Tetratricopeptide repeat domain"/>
    <property type="match status" value="3"/>
</dbReference>
<accession>A0ABV5TWI9</accession>
<dbReference type="InterPro" id="IPR024983">
    <property type="entry name" value="CHAT_dom"/>
</dbReference>
<reference evidence="2 3" key="1">
    <citation type="submission" date="2024-09" db="EMBL/GenBank/DDBJ databases">
        <authorList>
            <person name="Sun Q."/>
            <person name="Mori K."/>
        </authorList>
    </citation>
    <scope>NUCLEOTIDE SEQUENCE [LARGE SCALE GENOMIC DNA]</scope>
    <source>
        <strain evidence="2 3">JCM 13852</strain>
    </source>
</reference>
<dbReference type="RefSeq" id="WP_378189457.1">
    <property type="nucleotide sequence ID" value="NZ_JBHMBK010000002.1"/>
</dbReference>
<comment type="caution">
    <text evidence="2">The sequence shown here is derived from an EMBL/GenBank/DDBJ whole genome shotgun (WGS) entry which is preliminary data.</text>
</comment>